<dbReference type="EMBL" id="JBFCZG010000010">
    <property type="protein sequence ID" value="KAL3417600.1"/>
    <property type="molecule type" value="Genomic_DNA"/>
</dbReference>
<comment type="pathway">
    <text evidence="1">Mycotoxin biosynthesis.</text>
</comment>
<keyword evidence="5" id="KW-1185">Reference proteome</keyword>
<evidence type="ECO:0000256" key="3">
    <source>
        <dbReference type="SAM" id="Phobius"/>
    </source>
</evidence>
<dbReference type="InterPro" id="IPR021765">
    <property type="entry name" value="UstYa-like"/>
</dbReference>
<accession>A0ABR4P2S0</accession>
<protein>
    <submittedName>
        <fullName evidence="4">Uncharacterized protein</fullName>
    </submittedName>
</protein>
<comment type="caution">
    <text evidence="4">The sequence shown here is derived from an EMBL/GenBank/DDBJ whole genome shotgun (WGS) entry which is preliminary data.</text>
</comment>
<feature type="transmembrane region" description="Helical" evidence="3">
    <location>
        <begin position="36"/>
        <end position="54"/>
    </location>
</feature>
<organism evidence="4 5">
    <name type="scientific">Phlyctema vagabunda</name>
    <dbReference type="NCBI Taxonomy" id="108571"/>
    <lineage>
        <taxon>Eukaryota</taxon>
        <taxon>Fungi</taxon>
        <taxon>Dikarya</taxon>
        <taxon>Ascomycota</taxon>
        <taxon>Pezizomycotina</taxon>
        <taxon>Leotiomycetes</taxon>
        <taxon>Helotiales</taxon>
        <taxon>Dermateaceae</taxon>
        <taxon>Phlyctema</taxon>
    </lineage>
</organism>
<keyword evidence="3" id="KW-0472">Membrane</keyword>
<evidence type="ECO:0000256" key="2">
    <source>
        <dbReference type="ARBA" id="ARBA00035112"/>
    </source>
</evidence>
<reference evidence="4 5" key="1">
    <citation type="submission" date="2024-06" db="EMBL/GenBank/DDBJ databases">
        <title>Complete genome of Phlyctema vagabunda strain 19-DSS-EL-015.</title>
        <authorList>
            <person name="Fiorenzani C."/>
        </authorList>
    </citation>
    <scope>NUCLEOTIDE SEQUENCE [LARGE SCALE GENOMIC DNA]</scope>
    <source>
        <strain evidence="4 5">19-DSS-EL-015</strain>
    </source>
</reference>
<sequence>MADYQKILNEGSESGDDTCRCPSACSKKQNRNLMPWIWCGVCTVITILAVVFAICKATVGSEKLVTRNRHPTDFVSAPDIGYTPKYFYNYYDFNPVSHELEFNVSAGRPLYAGKPTEQMDKAWDELIEGSYMMLSDNEKEKVQSDAPWELETIDDKVYMEVGVFHDLHCLNLLRKTIEPDHYNVHTDFTGLLQEKYKRVHIYHCIEHLRQSLQCHGDLTPVPLFSANKLPGTFLSHSLTHTCRDFDAIKRWRDDRNKENEPFSYW</sequence>
<evidence type="ECO:0000313" key="4">
    <source>
        <dbReference type="EMBL" id="KAL3417600.1"/>
    </source>
</evidence>
<evidence type="ECO:0000256" key="1">
    <source>
        <dbReference type="ARBA" id="ARBA00004685"/>
    </source>
</evidence>
<keyword evidence="3" id="KW-1133">Transmembrane helix</keyword>
<comment type="similarity">
    <text evidence="2">Belongs to the ustYa family.</text>
</comment>
<dbReference type="PANTHER" id="PTHR33365">
    <property type="entry name" value="YALI0B05434P"/>
    <property type="match status" value="1"/>
</dbReference>
<keyword evidence="3" id="KW-0812">Transmembrane</keyword>
<dbReference type="Proteomes" id="UP001629113">
    <property type="component" value="Unassembled WGS sequence"/>
</dbReference>
<gene>
    <name evidence="4" type="ORF">PVAG01_10610</name>
</gene>
<evidence type="ECO:0000313" key="5">
    <source>
        <dbReference type="Proteomes" id="UP001629113"/>
    </source>
</evidence>
<dbReference type="PANTHER" id="PTHR33365:SF4">
    <property type="entry name" value="CYCLOCHLOROTINE BIOSYNTHESIS PROTEIN O"/>
    <property type="match status" value="1"/>
</dbReference>
<proteinExistence type="inferred from homology"/>
<dbReference type="Pfam" id="PF11807">
    <property type="entry name" value="UstYa"/>
    <property type="match status" value="1"/>
</dbReference>
<name>A0ABR4P2S0_9HELO</name>